<proteinExistence type="predicted"/>
<name>A0A4Z1PQ85_9PEZI</name>
<dbReference type="Pfam" id="PF07712">
    <property type="entry name" value="SURNod19"/>
    <property type="match status" value="1"/>
</dbReference>
<reference evidence="2 3" key="1">
    <citation type="submission" date="2019-04" db="EMBL/GenBank/DDBJ databases">
        <title>High contiguity whole genome sequence and gene annotation resource for two Venturia nashicola isolates.</title>
        <authorList>
            <person name="Prokchorchik M."/>
            <person name="Won K."/>
            <person name="Lee Y."/>
            <person name="Choi E.D."/>
            <person name="Segonzac C."/>
            <person name="Sohn K.H."/>
        </authorList>
    </citation>
    <scope>NUCLEOTIDE SEQUENCE [LARGE SCALE GENOMIC DNA]</scope>
    <source>
        <strain evidence="2 3">PRI2</strain>
    </source>
</reference>
<dbReference type="InterPro" id="IPR011692">
    <property type="entry name" value="Stress_up-reg_Nod19"/>
</dbReference>
<dbReference type="EMBL" id="SNSC02000004">
    <property type="protein sequence ID" value="TID25072.1"/>
    <property type="molecule type" value="Genomic_DNA"/>
</dbReference>
<evidence type="ECO:0000313" key="3">
    <source>
        <dbReference type="Proteomes" id="UP000298493"/>
    </source>
</evidence>
<accession>A0A4Z1PQ85</accession>
<dbReference type="AlphaFoldDB" id="A0A4Z1PQ85"/>
<organism evidence="2 3">
    <name type="scientific">Venturia nashicola</name>
    <dbReference type="NCBI Taxonomy" id="86259"/>
    <lineage>
        <taxon>Eukaryota</taxon>
        <taxon>Fungi</taxon>
        <taxon>Dikarya</taxon>
        <taxon>Ascomycota</taxon>
        <taxon>Pezizomycotina</taxon>
        <taxon>Dothideomycetes</taxon>
        <taxon>Pleosporomycetidae</taxon>
        <taxon>Venturiales</taxon>
        <taxon>Venturiaceae</taxon>
        <taxon>Venturia</taxon>
    </lineage>
</organism>
<dbReference type="Proteomes" id="UP000298493">
    <property type="component" value="Unassembled WGS sequence"/>
</dbReference>
<keyword evidence="1" id="KW-0732">Signal</keyword>
<dbReference type="OrthoDB" id="3918151at2759"/>
<evidence type="ECO:0000313" key="2">
    <source>
        <dbReference type="EMBL" id="TID25072.1"/>
    </source>
</evidence>
<keyword evidence="3" id="KW-1185">Reference proteome</keyword>
<evidence type="ECO:0000256" key="1">
    <source>
        <dbReference type="SAM" id="SignalP"/>
    </source>
</evidence>
<sequence length="394" mass="41881">MKNSILSLLPLALASANPLQPRQEHGSHASNPIGPVLAALKGSGKPISASAMVDVLPKSKIAKVEEMQPTLKRPDAKRLVATFGPYTLVGKNEPRPKSMSNSLDPKGQAFMEVITSGLCEDCTVLTGKNSIRFEDGKEAGPADGVYVHHILSRNLDKPKNAPVNSCSNGGKESPLGFGSEFLAQGDDSLGSSVRFTSSDGSANTGFIISKGDRFTSQFDLVHYNEQNRTIFLAFDIEYVPKKVGMADAAALLLSVTGCVAERKERGGSLDNPIKLDANGVAVTDGPKFAVTNDTVLVASKGHLHDGGMKMIMLVNDKEVCESKAIYGKGGANNDETIESMTECPPGIKMKKGDNLSMKAVYDLKTHPIRNGGSHDSMGMADVMGMFYLTFANAS</sequence>
<comment type="caution">
    <text evidence="2">The sequence shown here is derived from an EMBL/GenBank/DDBJ whole genome shotgun (WGS) entry which is preliminary data.</text>
</comment>
<protein>
    <submittedName>
        <fullName evidence="2">Uncharacterized protein</fullName>
    </submittedName>
</protein>
<feature type="chain" id="PRO_5021252845" evidence="1">
    <location>
        <begin position="17"/>
        <end position="394"/>
    </location>
</feature>
<feature type="signal peptide" evidence="1">
    <location>
        <begin position="1"/>
        <end position="16"/>
    </location>
</feature>
<gene>
    <name evidence="2" type="ORF">E6O75_ATG04277</name>
</gene>